<evidence type="ECO:0000256" key="12">
    <source>
        <dbReference type="SAM" id="MobiDB-lite"/>
    </source>
</evidence>
<dbReference type="PRINTS" id="PR00734">
    <property type="entry name" value="GLHYDRLASE7"/>
</dbReference>
<dbReference type="Pfam" id="PF00840">
    <property type="entry name" value="Glyco_hydro_7"/>
    <property type="match status" value="1"/>
</dbReference>
<feature type="domain" description="CBM1" evidence="14">
    <location>
        <begin position="509"/>
        <end position="544"/>
    </location>
</feature>
<evidence type="ECO:0000256" key="5">
    <source>
        <dbReference type="ARBA" id="ARBA00023001"/>
    </source>
</evidence>
<comment type="catalytic activity">
    <reaction evidence="1">
        <text>Hydrolysis of (1-&gt;4)-beta-D-glucosidic linkages in cellulose and cellotetraose, releasing cellobiose from the non-reducing ends of the chains.</text>
        <dbReference type="EC" id="3.2.1.91"/>
    </reaction>
</comment>
<dbReference type="CDD" id="cd07999">
    <property type="entry name" value="GH7_CBH_EG"/>
    <property type="match status" value="1"/>
</dbReference>
<keyword evidence="8" id="KW-0119">Carbohydrate metabolism</keyword>
<dbReference type="HOGENOM" id="CLU_020817_3_2_1"/>
<keyword evidence="5 11" id="KW-0136">Cellulose degradation</keyword>
<evidence type="ECO:0000256" key="2">
    <source>
        <dbReference type="ARBA" id="ARBA00006044"/>
    </source>
</evidence>
<feature type="signal peptide" evidence="13">
    <location>
        <begin position="1"/>
        <end position="17"/>
    </location>
</feature>
<dbReference type="Pfam" id="PF00734">
    <property type="entry name" value="CBM_1"/>
    <property type="match status" value="1"/>
</dbReference>
<dbReference type="FunFam" id="2.70.100.10:FF:000001">
    <property type="entry name" value="Glucanase"/>
    <property type="match status" value="1"/>
</dbReference>
<evidence type="ECO:0000313" key="15">
    <source>
        <dbReference type="EMBL" id="CCA72657.1"/>
    </source>
</evidence>
<dbReference type="GO" id="GO:0030248">
    <property type="term" value="F:cellulose binding"/>
    <property type="evidence" value="ECO:0007669"/>
    <property type="project" value="InterPro"/>
</dbReference>
<dbReference type="EC" id="3.2.1.-" evidence="11"/>
<dbReference type="STRING" id="1109443.G4TMW4"/>
<protein>
    <recommendedName>
        <fullName evidence="11">Glucanase</fullName>
        <ecNumber evidence="11">3.2.1.-</ecNumber>
    </recommendedName>
</protein>
<keyword evidence="4 11" id="KW-0378">Hydrolase</keyword>
<keyword evidence="9 11" id="KW-0326">Glycosidase</keyword>
<accession>G4TMW4</accession>
<keyword evidence="16" id="KW-1185">Reference proteome</keyword>
<dbReference type="OMA" id="DDHEANM"/>
<dbReference type="SUPFAM" id="SSF57180">
    <property type="entry name" value="Cellulose-binding domain"/>
    <property type="match status" value="1"/>
</dbReference>
<keyword evidence="3 13" id="KW-0732">Signal</keyword>
<evidence type="ECO:0000256" key="6">
    <source>
        <dbReference type="ARBA" id="ARBA00023157"/>
    </source>
</evidence>
<feature type="region of interest" description="Disordered" evidence="12">
    <location>
        <begin position="452"/>
        <end position="513"/>
    </location>
</feature>
<dbReference type="PROSITE" id="PS00562">
    <property type="entry name" value="CBM1_1"/>
    <property type="match status" value="1"/>
</dbReference>
<sequence length="545" mass="57618">MLRTALLTSTLLAVAYAQQVGTQLAESHPSLSWQKCTKSGGCTNVAGSIVLDANWRWLHTTSGYTNCYTGNSWDTSLCPDPTTCASNCALDGANYSGTYGITTSGNSLTLKFKTGSNVGSRVYLMASETAYQMFKPLNQEFTFDVDVSGIGCGINGALYFSEMVADGGLSAYPGNKAGAKYGTGYCDAQCPHDLKFINGEANVLGWTGQSNDANSGAGKYGACCPEMDVWEANNVSTAYTPHPCDHLGPYRCSSSTECGDGSDRYSGNCDKDGCDWNAYRMGDTSFYGAGKTVNTNSKFTVVTQFITDTGTSSGTLKEIRRLYVQGGKVIANSHANISGIDPSYDSLTDQFCEVQKTVFQDNNQFKAKGGMAAMGQSLANGVVLVMSIWDDHSANMLWLDSTYPVDSTKPGAARGTCPTTSGVPADVEANQANSQVTFSNIRFGDLDSTYSGTVTSTSSTSRSQSSSSTSSRSTSTSSRSTSTSSSSTRSSSSSRSSSTSTRTSTSAQPGQTLWGQCGGQNWTGPTTCAQGTCKYSNPWYSQCLN</sequence>
<evidence type="ECO:0000256" key="10">
    <source>
        <dbReference type="ARBA" id="ARBA00023326"/>
    </source>
</evidence>
<dbReference type="InterPro" id="IPR037019">
    <property type="entry name" value="Glyco_hydro_7_sf"/>
</dbReference>
<dbReference type="PANTHER" id="PTHR33753:SF2">
    <property type="entry name" value="GLYCOSIDE HYDROLASE FAMILY 7 PROTEIN"/>
    <property type="match status" value="1"/>
</dbReference>
<dbReference type="SUPFAM" id="SSF49899">
    <property type="entry name" value="Concanavalin A-like lectins/glucanases"/>
    <property type="match status" value="1"/>
</dbReference>
<evidence type="ECO:0000313" key="16">
    <source>
        <dbReference type="Proteomes" id="UP000007148"/>
    </source>
</evidence>
<feature type="compositionally biased region" description="Low complexity" evidence="12">
    <location>
        <begin position="452"/>
        <end position="506"/>
    </location>
</feature>
<dbReference type="PROSITE" id="PS51164">
    <property type="entry name" value="CBM1_2"/>
    <property type="match status" value="1"/>
</dbReference>
<dbReference type="GO" id="GO:0030245">
    <property type="term" value="P:cellulose catabolic process"/>
    <property type="evidence" value="ECO:0007669"/>
    <property type="project" value="UniProtKB-KW"/>
</dbReference>
<dbReference type="Proteomes" id="UP000007148">
    <property type="component" value="Unassembled WGS sequence"/>
</dbReference>
<evidence type="ECO:0000256" key="13">
    <source>
        <dbReference type="SAM" id="SignalP"/>
    </source>
</evidence>
<keyword evidence="7" id="KW-0325">Glycoprotein</keyword>
<dbReference type="PANTHER" id="PTHR33753">
    <property type="entry name" value="1,4-BETA-D-GLUCAN CELLOBIOHYDROLASE B"/>
    <property type="match status" value="1"/>
</dbReference>
<evidence type="ECO:0000256" key="7">
    <source>
        <dbReference type="ARBA" id="ARBA00023180"/>
    </source>
</evidence>
<feature type="chain" id="PRO_5003468652" description="Glucanase" evidence="13">
    <location>
        <begin position="18"/>
        <end position="545"/>
    </location>
</feature>
<keyword evidence="6" id="KW-1015">Disulfide bond</keyword>
<name>G4TMW4_SERID</name>
<evidence type="ECO:0000259" key="14">
    <source>
        <dbReference type="PROSITE" id="PS51164"/>
    </source>
</evidence>
<dbReference type="GO" id="GO:0016162">
    <property type="term" value="F:cellulose 1,4-beta-cellobiosidase activity"/>
    <property type="evidence" value="ECO:0007669"/>
    <property type="project" value="UniProtKB-EC"/>
</dbReference>
<evidence type="ECO:0000256" key="1">
    <source>
        <dbReference type="ARBA" id="ARBA00001641"/>
    </source>
</evidence>
<gene>
    <name evidence="15" type="ORF">PIIN_06594</name>
</gene>
<dbReference type="InterPro" id="IPR035971">
    <property type="entry name" value="CBD_sf"/>
</dbReference>
<evidence type="ECO:0000256" key="9">
    <source>
        <dbReference type="ARBA" id="ARBA00023295"/>
    </source>
</evidence>
<dbReference type="InterPro" id="IPR001722">
    <property type="entry name" value="Glyco_hydro_7"/>
</dbReference>
<comment type="similarity">
    <text evidence="2 11">Belongs to the glycosyl hydrolase 7 (cellulase C) family.</text>
</comment>
<dbReference type="EMBL" id="CAFZ01000176">
    <property type="protein sequence ID" value="CCA72657.1"/>
    <property type="molecule type" value="Genomic_DNA"/>
</dbReference>
<evidence type="ECO:0000256" key="4">
    <source>
        <dbReference type="ARBA" id="ARBA00022801"/>
    </source>
</evidence>
<dbReference type="SMART" id="SM00236">
    <property type="entry name" value="fCBD"/>
    <property type="match status" value="1"/>
</dbReference>
<dbReference type="eggNOG" id="ENOG502QPHV">
    <property type="taxonomic scope" value="Eukaryota"/>
</dbReference>
<evidence type="ECO:0000256" key="3">
    <source>
        <dbReference type="ARBA" id="ARBA00022729"/>
    </source>
</evidence>
<reference evidence="15 16" key="1">
    <citation type="journal article" date="2011" name="PLoS Pathog.">
        <title>Endophytic Life Strategies Decoded by Genome and Transcriptome Analyses of the Mutualistic Root Symbiont Piriformospora indica.</title>
        <authorList>
            <person name="Zuccaro A."/>
            <person name="Lahrmann U."/>
            <person name="Guldener U."/>
            <person name="Langen G."/>
            <person name="Pfiffi S."/>
            <person name="Biedenkopf D."/>
            <person name="Wong P."/>
            <person name="Samans B."/>
            <person name="Grimm C."/>
            <person name="Basiewicz M."/>
            <person name="Murat C."/>
            <person name="Martin F."/>
            <person name="Kogel K.H."/>
        </authorList>
    </citation>
    <scope>NUCLEOTIDE SEQUENCE [LARGE SCALE GENOMIC DNA]</scope>
    <source>
        <strain evidence="15 16">DSM 11827</strain>
    </source>
</reference>
<evidence type="ECO:0000256" key="8">
    <source>
        <dbReference type="ARBA" id="ARBA00023277"/>
    </source>
</evidence>
<proteinExistence type="inferred from homology"/>
<comment type="caution">
    <text evidence="15">The sequence shown here is derived from an EMBL/GenBank/DDBJ whole genome shotgun (WGS) entry which is preliminary data.</text>
</comment>
<dbReference type="InParanoid" id="G4TMW4"/>
<evidence type="ECO:0000256" key="11">
    <source>
        <dbReference type="RuleBase" id="RU361164"/>
    </source>
</evidence>
<dbReference type="Gene3D" id="2.70.100.10">
    <property type="entry name" value="Glycoside hydrolase, family 7, domain"/>
    <property type="match status" value="1"/>
</dbReference>
<dbReference type="OrthoDB" id="412382at2759"/>
<dbReference type="InterPro" id="IPR013320">
    <property type="entry name" value="ConA-like_dom_sf"/>
</dbReference>
<dbReference type="AlphaFoldDB" id="G4TMW4"/>
<dbReference type="GO" id="GO:0005576">
    <property type="term" value="C:extracellular region"/>
    <property type="evidence" value="ECO:0007669"/>
    <property type="project" value="InterPro"/>
</dbReference>
<organism evidence="15 16">
    <name type="scientific">Serendipita indica (strain DSM 11827)</name>
    <name type="common">Root endophyte fungus</name>
    <name type="synonym">Piriformospora indica</name>
    <dbReference type="NCBI Taxonomy" id="1109443"/>
    <lineage>
        <taxon>Eukaryota</taxon>
        <taxon>Fungi</taxon>
        <taxon>Dikarya</taxon>
        <taxon>Basidiomycota</taxon>
        <taxon>Agaricomycotina</taxon>
        <taxon>Agaricomycetes</taxon>
        <taxon>Sebacinales</taxon>
        <taxon>Serendipitaceae</taxon>
        <taxon>Serendipita</taxon>
    </lineage>
</organism>
<dbReference type="InterPro" id="IPR000254">
    <property type="entry name" value="CBD"/>
</dbReference>
<keyword evidence="10 11" id="KW-0624">Polysaccharide degradation</keyword>